<sequence>MSVDEQQVNDALRALDEAHRLQRIQRNEYRYRRRMLFESLGRDTAGTGDTVRRVVLSGVMQQPDVLAEGHDAGSAASAEGGAVRTDLGARPLAAWAAVLLGVAAVGVMLFCWFVFAY</sequence>
<name>A0A1H1GQ44_9BURK</name>
<protein>
    <submittedName>
        <fullName evidence="2">Uncharacterized protein</fullName>
    </submittedName>
</protein>
<reference evidence="3" key="1">
    <citation type="submission" date="2016-10" db="EMBL/GenBank/DDBJ databases">
        <authorList>
            <person name="Varghese N."/>
            <person name="Submissions S."/>
        </authorList>
    </citation>
    <scope>NUCLEOTIDE SEQUENCE [LARGE SCALE GENOMIC DNA]</scope>
    <source>
        <strain evidence="3">DUS833</strain>
    </source>
</reference>
<keyword evidence="1" id="KW-0812">Transmembrane</keyword>
<dbReference type="STRING" id="157910.SAMN05445850_3015"/>
<dbReference type="EMBL" id="FNKX01000001">
    <property type="protein sequence ID" value="SDR15269.1"/>
    <property type="molecule type" value="Genomic_DNA"/>
</dbReference>
<evidence type="ECO:0000313" key="3">
    <source>
        <dbReference type="Proteomes" id="UP000199365"/>
    </source>
</evidence>
<organism evidence="2 3">
    <name type="scientific">Paraburkholderia tuberum</name>
    <dbReference type="NCBI Taxonomy" id="157910"/>
    <lineage>
        <taxon>Bacteria</taxon>
        <taxon>Pseudomonadati</taxon>
        <taxon>Pseudomonadota</taxon>
        <taxon>Betaproteobacteria</taxon>
        <taxon>Burkholderiales</taxon>
        <taxon>Burkholderiaceae</taxon>
        <taxon>Paraburkholderia</taxon>
    </lineage>
</organism>
<accession>A0A1H1GQ44</accession>
<keyword evidence="3" id="KW-1185">Reference proteome</keyword>
<keyword evidence="1" id="KW-1133">Transmembrane helix</keyword>
<evidence type="ECO:0000256" key="1">
    <source>
        <dbReference type="SAM" id="Phobius"/>
    </source>
</evidence>
<gene>
    <name evidence="2" type="ORF">SAMN05445850_3015</name>
</gene>
<keyword evidence="1" id="KW-0472">Membrane</keyword>
<dbReference type="Proteomes" id="UP000199365">
    <property type="component" value="Unassembled WGS sequence"/>
</dbReference>
<dbReference type="AlphaFoldDB" id="A0A1H1GQ44"/>
<proteinExistence type="predicted"/>
<feature type="transmembrane region" description="Helical" evidence="1">
    <location>
        <begin position="92"/>
        <end position="115"/>
    </location>
</feature>
<evidence type="ECO:0000313" key="2">
    <source>
        <dbReference type="EMBL" id="SDR15269.1"/>
    </source>
</evidence>